<evidence type="ECO:0008006" key="4">
    <source>
        <dbReference type="Google" id="ProtNLM"/>
    </source>
</evidence>
<dbReference type="PROSITE" id="PS51257">
    <property type="entry name" value="PROKAR_LIPOPROTEIN"/>
    <property type="match status" value="1"/>
</dbReference>
<feature type="transmembrane region" description="Helical" evidence="1">
    <location>
        <begin position="12"/>
        <end position="35"/>
    </location>
</feature>
<protein>
    <recommendedName>
        <fullName evidence="4">RDD family protein</fullName>
    </recommendedName>
</protein>
<evidence type="ECO:0000313" key="2">
    <source>
        <dbReference type="EMBL" id="GAA2115335.1"/>
    </source>
</evidence>
<keyword evidence="1" id="KW-0472">Membrane</keyword>
<feature type="transmembrane region" description="Helical" evidence="1">
    <location>
        <begin position="98"/>
        <end position="114"/>
    </location>
</feature>
<accession>A0ABP5JDK0</accession>
<dbReference type="Proteomes" id="UP001500897">
    <property type="component" value="Unassembled WGS sequence"/>
</dbReference>
<name>A0ABP5JDK0_9ACTN</name>
<proteinExistence type="predicted"/>
<keyword evidence="3" id="KW-1185">Reference proteome</keyword>
<dbReference type="EMBL" id="BAAANS010000051">
    <property type="protein sequence ID" value="GAA2115335.1"/>
    <property type="molecule type" value="Genomic_DNA"/>
</dbReference>
<sequence length="171" mass="19151">MERKQRLVHATDFLRTMSGLFLLVSLVSCLPAFLWSDRYGLATRVAFAGAFFGASFLFSVWWWARYFAKRLAKPLDDLPARFGLLPGEPEPYLPTRQVTGALVLFMLFMGWLGTRDGMPGGMLLAGAACGVISVSWWVAKVERERGGRLVYLLIPGPSHTGTRLWIVREPV</sequence>
<organism evidence="2 3">
    <name type="scientific">Kitasatospora saccharophila</name>
    <dbReference type="NCBI Taxonomy" id="407973"/>
    <lineage>
        <taxon>Bacteria</taxon>
        <taxon>Bacillati</taxon>
        <taxon>Actinomycetota</taxon>
        <taxon>Actinomycetes</taxon>
        <taxon>Kitasatosporales</taxon>
        <taxon>Streptomycetaceae</taxon>
        <taxon>Kitasatospora</taxon>
    </lineage>
</organism>
<gene>
    <name evidence="2" type="ORF">GCM10009759_60240</name>
</gene>
<feature type="transmembrane region" description="Helical" evidence="1">
    <location>
        <begin position="120"/>
        <end position="139"/>
    </location>
</feature>
<keyword evidence="1" id="KW-0812">Transmembrane</keyword>
<evidence type="ECO:0000256" key="1">
    <source>
        <dbReference type="SAM" id="Phobius"/>
    </source>
</evidence>
<keyword evidence="1" id="KW-1133">Transmembrane helix</keyword>
<feature type="transmembrane region" description="Helical" evidence="1">
    <location>
        <begin position="41"/>
        <end position="64"/>
    </location>
</feature>
<evidence type="ECO:0000313" key="3">
    <source>
        <dbReference type="Proteomes" id="UP001500897"/>
    </source>
</evidence>
<comment type="caution">
    <text evidence="2">The sequence shown here is derived from an EMBL/GenBank/DDBJ whole genome shotgun (WGS) entry which is preliminary data.</text>
</comment>
<reference evidence="3" key="1">
    <citation type="journal article" date="2019" name="Int. J. Syst. Evol. Microbiol.">
        <title>The Global Catalogue of Microorganisms (GCM) 10K type strain sequencing project: providing services to taxonomists for standard genome sequencing and annotation.</title>
        <authorList>
            <consortium name="The Broad Institute Genomics Platform"/>
            <consortium name="The Broad Institute Genome Sequencing Center for Infectious Disease"/>
            <person name="Wu L."/>
            <person name="Ma J."/>
        </authorList>
    </citation>
    <scope>NUCLEOTIDE SEQUENCE [LARGE SCALE GENOMIC DNA]</scope>
    <source>
        <strain evidence="3">JCM 14559</strain>
    </source>
</reference>